<dbReference type="EMBL" id="CABFNQ020000747">
    <property type="protein sequence ID" value="CAH0033486.1"/>
    <property type="molecule type" value="Genomic_DNA"/>
</dbReference>
<dbReference type="InterPro" id="IPR010730">
    <property type="entry name" value="HET"/>
</dbReference>
<feature type="domain" description="Heterokaryon incompatibility" evidence="2">
    <location>
        <begin position="233"/>
        <end position="402"/>
    </location>
</feature>
<proteinExistence type="predicted"/>
<dbReference type="Proteomes" id="UP000696573">
    <property type="component" value="Unassembled WGS sequence"/>
</dbReference>
<gene>
    <name evidence="3" type="ORF">CRHIZ90672A_00008740</name>
</gene>
<sequence>MGNKASLAADLPTRARAADTSRRRQPNELCEWCSRLEVRAMLLEEKVEVKMGPLSEHLTPDCPFCNLISGTIRQNWGPGWSSERLCAETTPVPRIFMQSRSPFSIKINGHIEHPQPRLLMAIDVRPPGYSENRRVIREVDRVKDRFIIAEIESVPGDYDDSELKEASLVPRRDVGPEIDYKLVKTWLKLCHDHEHTLKAKELMTFEMFDSRNGFRLIDVEKQCLVLVKEACAFAALSYVWGRLPTVLQPGDSNGQKPVLLTTLDNLDKLSTPGGLSPEAIDKLNTGRLPQTIHDAMLFLRTLGMRYLWVDTLCIVQDDRKDKEFMIQSMDDVYDHAAVTLIAASGSNADAGLRGVSYRDGRPINSFTIIDDGITEHLSICPPSLGEEVRASVWNTRGWTFQEQALSQRCLYFTPEELFFNCIKLQWREAYALESIDPKTKLEMRTGPPWWNRKLRQDLDPTPYRYLGDLTGSLTMKDYQAAVQDYSRKTLSFPEDVLHAFEGVVNRFNKCTPFGSISLEQTQGIPVHLFHKGLLWFPSEEAHRRVCPNIEGARFSSWSWASWEGPVEFVFADSLWLSRNISYAPHHNVPMHMLILNWHYGGDKKTIKWQDVSKCTLKRGRPAKTADLPDPTKLLREYVQKDVGIDVDALVITGKEDVIESLGLGDVGFRGAYIDAAHVSLSAKGKSKRIHAFEFGGHRGEFRFDAEGSTEVNEFVAVLTADTITKPPDIESIFLGLVTVDGVSRRVGIGWVYYSRAESASRPPWEYKFFTLR</sequence>
<keyword evidence="4" id="KW-1185">Reference proteome</keyword>
<evidence type="ECO:0000259" key="2">
    <source>
        <dbReference type="Pfam" id="PF06985"/>
    </source>
</evidence>
<protein>
    <recommendedName>
        <fullName evidence="2">Heterokaryon incompatibility domain-containing protein</fullName>
    </recommendedName>
</protein>
<dbReference type="OrthoDB" id="5135333at2759"/>
<dbReference type="PANTHER" id="PTHR33112:SF12">
    <property type="entry name" value="HETEROKARYON INCOMPATIBILITY DOMAIN-CONTAINING PROTEIN"/>
    <property type="match status" value="1"/>
</dbReference>
<name>A0A9N9VVG3_9HYPO</name>
<dbReference type="PANTHER" id="PTHR33112">
    <property type="entry name" value="DOMAIN PROTEIN, PUTATIVE-RELATED"/>
    <property type="match status" value="1"/>
</dbReference>
<evidence type="ECO:0000313" key="4">
    <source>
        <dbReference type="Proteomes" id="UP000696573"/>
    </source>
</evidence>
<evidence type="ECO:0000313" key="3">
    <source>
        <dbReference type="EMBL" id="CAH0033486.1"/>
    </source>
</evidence>
<comment type="caution">
    <text evidence="3">The sequence shown here is derived from an EMBL/GenBank/DDBJ whole genome shotgun (WGS) entry which is preliminary data.</text>
</comment>
<accession>A0A9N9VVG3</accession>
<evidence type="ECO:0000256" key="1">
    <source>
        <dbReference type="SAM" id="MobiDB-lite"/>
    </source>
</evidence>
<reference evidence="3" key="1">
    <citation type="submission" date="2021-10" db="EMBL/GenBank/DDBJ databases">
        <authorList>
            <person name="Piombo E."/>
        </authorList>
    </citation>
    <scope>NUCLEOTIDE SEQUENCE</scope>
</reference>
<dbReference type="AlphaFoldDB" id="A0A9N9VVG3"/>
<organism evidence="3 4">
    <name type="scientific">Clonostachys rhizophaga</name>
    <dbReference type="NCBI Taxonomy" id="160324"/>
    <lineage>
        <taxon>Eukaryota</taxon>
        <taxon>Fungi</taxon>
        <taxon>Dikarya</taxon>
        <taxon>Ascomycota</taxon>
        <taxon>Pezizomycotina</taxon>
        <taxon>Sordariomycetes</taxon>
        <taxon>Hypocreomycetidae</taxon>
        <taxon>Hypocreales</taxon>
        <taxon>Bionectriaceae</taxon>
        <taxon>Clonostachys</taxon>
    </lineage>
</organism>
<dbReference type="Pfam" id="PF06985">
    <property type="entry name" value="HET"/>
    <property type="match status" value="1"/>
</dbReference>
<feature type="region of interest" description="Disordered" evidence="1">
    <location>
        <begin position="1"/>
        <end position="22"/>
    </location>
</feature>